<sequence>MDKLWVILTLAGLLTSGAESFKISEKEYENIDRMLEVGVQIFLNCLDKVKEATEKLVKEDMLRTNRIAIQDNWNSFRETANSISVEERGKGVQDDLIVAARTVRRLVLHYKDDVKKIFHTVIMEQNVQLYLPVVNMFKGTIERAKVNEIWGNLVSNYLPGAPSIESEPLEFLCYLLSTSTVETYIVKVLKFGVEVISEIKKIDFDKVTERVRTIFKGVGEKCKEFERIEREKEKDDFLVMVSVTSRVFIFYWDSFLNATDTPELGEKYEDIKRKLMDLKFDEELKEALKPLMESETLNDILRLHFEFAAEFYFIGFSPLITLFITAPERFVRTVRVVGMSAVIHAYTIYEQLSERGLFSEMKRLYFRAVDIGIALAGNEVFQYFRETYFEKWKSFREELNKLVNEERRKSHILLPQVRAIARMLISKFEELVDKVNADFDDDTVQQMSTKWSNIKEKCIKKLLTSGALTQDQLEEAQRIFQEDAFGFYNKYLEFTKTMDPQRVEATLKALVKMLVLGVNFIYSPLAQAWEFLLI</sequence>
<protein>
    <submittedName>
        <fullName evidence="2">Uncharacterized protein</fullName>
    </submittedName>
</protein>
<dbReference type="OMA" id="NEYFHET"/>
<evidence type="ECO:0000313" key="3">
    <source>
        <dbReference type="Proteomes" id="UP001501920"/>
    </source>
</evidence>
<proteinExistence type="predicted"/>
<dbReference type="RefSeq" id="XP_017579837.1">
    <property type="nucleotide sequence ID" value="XM_017724348.2"/>
</dbReference>
<dbReference type="GeneTree" id="ENSGT01030000235274"/>
<feature type="chain" id="PRO_5017408677" evidence="1">
    <location>
        <begin position="21"/>
        <end position="534"/>
    </location>
</feature>
<reference evidence="2 3" key="1">
    <citation type="submission" date="2020-10" db="EMBL/GenBank/DDBJ databases">
        <title>Pygocentrus nattereri (red-bellied piranha) genome, fPygNat1, primary haplotype.</title>
        <authorList>
            <person name="Myers G."/>
            <person name="Meyer A."/>
            <person name="Karagic N."/>
            <person name="Pippel M."/>
            <person name="Winkler S."/>
            <person name="Tracey A."/>
            <person name="Wood J."/>
            <person name="Formenti G."/>
            <person name="Howe K."/>
            <person name="Fedrigo O."/>
            <person name="Jarvis E.D."/>
        </authorList>
    </citation>
    <scope>NUCLEOTIDE SEQUENCE [LARGE SCALE GENOMIC DNA]</scope>
</reference>
<evidence type="ECO:0000256" key="1">
    <source>
        <dbReference type="SAM" id="SignalP"/>
    </source>
</evidence>
<dbReference type="Ensembl" id="ENSPNAT00000002217.2">
    <property type="protein sequence ID" value="ENSPNAP00000027586.1"/>
    <property type="gene ID" value="ENSPNAG00000013097.2"/>
</dbReference>
<accession>A0A3B4DX01</accession>
<organism evidence="2 3">
    <name type="scientific">Pygocentrus nattereri</name>
    <name type="common">Red-bellied piranha</name>
    <dbReference type="NCBI Taxonomy" id="42514"/>
    <lineage>
        <taxon>Eukaryota</taxon>
        <taxon>Metazoa</taxon>
        <taxon>Chordata</taxon>
        <taxon>Craniata</taxon>
        <taxon>Vertebrata</taxon>
        <taxon>Euteleostomi</taxon>
        <taxon>Actinopterygii</taxon>
        <taxon>Neopterygii</taxon>
        <taxon>Teleostei</taxon>
        <taxon>Ostariophysi</taxon>
        <taxon>Characiformes</taxon>
        <taxon>Characoidei</taxon>
        <taxon>Pygocentrus</taxon>
    </lineage>
</organism>
<reference evidence="2" key="3">
    <citation type="submission" date="2025-09" db="UniProtKB">
        <authorList>
            <consortium name="Ensembl"/>
        </authorList>
    </citation>
    <scope>IDENTIFICATION</scope>
</reference>
<reference evidence="2" key="2">
    <citation type="submission" date="2025-08" db="UniProtKB">
        <authorList>
            <consortium name="Ensembl"/>
        </authorList>
    </citation>
    <scope>IDENTIFICATION</scope>
</reference>
<dbReference type="GeneID" id="108443578"/>
<feature type="signal peptide" evidence="1">
    <location>
        <begin position="1"/>
        <end position="20"/>
    </location>
</feature>
<keyword evidence="1" id="KW-0732">Signal</keyword>
<name>A0A3B4DX01_PYGNA</name>
<evidence type="ECO:0000313" key="2">
    <source>
        <dbReference type="Ensembl" id="ENSPNAP00000027586.1"/>
    </source>
</evidence>
<dbReference type="AlphaFoldDB" id="A0A3B4DX01"/>
<keyword evidence="3" id="KW-1185">Reference proteome</keyword>
<dbReference type="Proteomes" id="UP001501920">
    <property type="component" value="Chromosome 1"/>
</dbReference>
<dbReference type="OrthoDB" id="8786186at2759"/>